<name>A0A8A2VIB9_9EURY</name>
<sequence length="826" mass="90585">MDDGGAEEAPAPYVSPRLSHLIKVARRCTVRTNHHATHMATSDAHDDTHRTITTLKSLDSAAAVKAFIEDQRADKGLKWVRVGDQNAVGTVEMGGNPRNALMERVTNMVDAITEREVIEQYGDLDTAKEKLPDNPRDAVSELLGLPADGYDGVDQSTVRELAELAAIRLADADADNGLTIELEDQGIGQAPNDFPDTFLSLHGDNKNSWPFLIGKFGQGGSNSFRFADYTIIISRSHEGGPVGWTIVRENKEHETEDGDIVRAYEYAVRPDGTIPQLPVSAATELEGGGSIVRLVNYYADGFTGRGDDKLKRSNVAGVTKHLLFASVYPIRVEDHRQAEAPHATIKGGRHLLNDSKYVDEVDNDLPDAGMAQGQRTQGVMDVTTDYGDLEVRWWIVDPSQSGQDDKKRDVVERFVDPSQPMVFTLSGQVHHEETKRTLEGNNLGFIKDRLIVEVNFDSLDSHKRELVFSSTRDRALEGEEYDHVKQRLVEAFKTDDQLAALNDYYHEKARSGGESADEANEDLADLMSTFDIEADDIPGLEVPGGDGTRTDGGDGAGGDGSGGDPGSGGGGYVPDPVDDLKPEPTWLEIANPAAERGEAITARQGGTLSLHVRLDAQDRFDERDDVTFTPVFTGATKDAFTQKTRRRLKNGHTYLVFDITDDIDIGTTGEISVRLTWNGGEDSLSNTAAVEIGEPIDRDTGTNQTSGSVSPEIIPHENNGTDVPFSFGEASVVNYIERDDGQRDQVHVALFNENIAPILDKVTRSENVLNRYTREYMAHIAFLATMMQHQDKLDGLDEELRNQYLNQTALTLMQAIAKNVDPTDLA</sequence>
<keyword evidence="3" id="KW-1185">Reference proteome</keyword>
<accession>A0A8A2VIB9</accession>
<dbReference type="RefSeq" id="WP_207290811.1">
    <property type="nucleotide sequence ID" value="NZ_CP071462.1"/>
</dbReference>
<dbReference type="KEGG" id="hakz:J0X25_09140"/>
<feature type="region of interest" description="Disordered" evidence="1">
    <location>
        <begin position="696"/>
        <end position="721"/>
    </location>
</feature>
<feature type="region of interest" description="Disordered" evidence="1">
    <location>
        <begin position="536"/>
        <end position="581"/>
    </location>
</feature>
<dbReference type="GeneID" id="63187467"/>
<evidence type="ECO:0008006" key="4">
    <source>
        <dbReference type="Google" id="ProtNLM"/>
    </source>
</evidence>
<dbReference type="EMBL" id="CP071462">
    <property type="protein sequence ID" value="QSX01097.1"/>
    <property type="molecule type" value="Genomic_DNA"/>
</dbReference>
<evidence type="ECO:0000256" key="1">
    <source>
        <dbReference type="SAM" id="MobiDB-lite"/>
    </source>
</evidence>
<reference evidence="2 3" key="1">
    <citation type="submission" date="2021-03" db="EMBL/GenBank/DDBJ databases">
        <title>Haloterrigena longa sp. nov. and Haloterrigena limicola sp. nov., extremely halophilic archaea isolated from a salt lake.</title>
        <authorList>
            <person name="Henglin C."/>
        </authorList>
    </citation>
    <scope>NUCLEOTIDE SEQUENCE [LARGE SCALE GENOMIC DNA]</scope>
    <source>
        <strain evidence="2 3">KZCA68</strain>
    </source>
</reference>
<dbReference type="AlphaFoldDB" id="A0A8A2VIB9"/>
<gene>
    <name evidence="2" type="ORF">J0X25_09140</name>
</gene>
<dbReference type="Gene3D" id="3.30.565.10">
    <property type="entry name" value="Histidine kinase-like ATPase, C-terminal domain"/>
    <property type="match status" value="1"/>
</dbReference>
<dbReference type="Proteomes" id="UP000663203">
    <property type="component" value="Chromosome"/>
</dbReference>
<dbReference type="SUPFAM" id="SSF55874">
    <property type="entry name" value="ATPase domain of HSP90 chaperone/DNA topoisomerase II/histidine kinase"/>
    <property type="match status" value="1"/>
</dbReference>
<dbReference type="InterPro" id="IPR036890">
    <property type="entry name" value="HATPase_C_sf"/>
</dbReference>
<proteinExistence type="predicted"/>
<protein>
    <recommendedName>
        <fullName evidence="4">Histidine kinase-, DNA gyrase B-, and HSP90-like ATPase</fullName>
    </recommendedName>
</protein>
<evidence type="ECO:0000313" key="3">
    <source>
        <dbReference type="Proteomes" id="UP000663203"/>
    </source>
</evidence>
<feature type="compositionally biased region" description="Gly residues" evidence="1">
    <location>
        <begin position="553"/>
        <end position="572"/>
    </location>
</feature>
<organism evidence="2 3">
    <name type="scientific">Haloterrigena alkaliphila</name>
    <dbReference type="NCBI Taxonomy" id="2816475"/>
    <lineage>
        <taxon>Archaea</taxon>
        <taxon>Methanobacteriati</taxon>
        <taxon>Methanobacteriota</taxon>
        <taxon>Stenosarchaea group</taxon>
        <taxon>Halobacteria</taxon>
        <taxon>Halobacteriales</taxon>
        <taxon>Natrialbaceae</taxon>
        <taxon>Haloterrigena</taxon>
    </lineage>
</organism>
<evidence type="ECO:0000313" key="2">
    <source>
        <dbReference type="EMBL" id="QSX01097.1"/>
    </source>
</evidence>